<name>A0ABD3PAL1_9STRA</name>
<dbReference type="EMBL" id="JALLPJ020000702">
    <property type="protein sequence ID" value="KAL3785123.1"/>
    <property type="molecule type" value="Genomic_DNA"/>
</dbReference>
<evidence type="ECO:0000313" key="3">
    <source>
        <dbReference type="EMBL" id="KAL3785123.1"/>
    </source>
</evidence>
<protein>
    <submittedName>
        <fullName evidence="3">Uncharacterized protein</fullName>
    </submittedName>
</protein>
<gene>
    <name evidence="3" type="ORF">ACHAWO_007946</name>
</gene>
<feature type="chain" id="PRO_5044764214" evidence="2">
    <location>
        <begin position="22"/>
        <end position="177"/>
    </location>
</feature>
<evidence type="ECO:0000256" key="1">
    <source>
        <dbReference type="SAM" id="Phobius"/>
    </source>
</evidence>
<comment type="caution">
    <text evidence="3">The sequence shown here is derived from an EMBL/GenBank/DDBJ whole genome shotgun (WGS) entry which is preliminary data.</text>
</comment>
<dbReference type="AlphaFoldDB" id="A0ABD3PAL1"/>
<keyword evidence="1" id="KW-1133">Transmembrane helix</keyword>
<feature type="signal peptide" evidence="2">
    <location>
        <begin position="1"/>
        <end position="21"/>
    </location>
</feature>
<feature type="transmembrane region" description="Helical" evidence="1">
    <location>
        <begin position="156"/>
        <end position="173"/>
    </location>
</feature>
<keyword evidence="1" id="KW-0812">Transmembrane</keyword>
<sequence>MLSSPRLIVLLALSLQHTVVAFAPAHLPLFHHTTRSQRDDVLLYSSKTTNNPVEITFPTPNEAASMGIRDWPQTFHKSSWSESVAEGQIATRYVLDGNGRVNIDYYDNNGREASRKDRVYPGTLVEVDGEATLNWEVDGDNGMIILTPGFEEGGKLALVLGFFVVFCAGLLAGSGGF</sequence>
<keyword evidence="2" id="KW-0732">Signal</keyword>
<proteinExistence type="predicted"/>
<keyword evidence="1" id="KW-0472">Membrane</keyword>
<reference evidence="3 4" key="1">
    <citation type="submission" date="2024-10" db="EMBL/GenBank/DDBJ databases">
        <title>Updated reference genomes for cyclostephanoid diatoms.</title>
        <authorList>
            <person name="Roberts W.R."/>
            <person name="Alverson A.J."/>
        </authorList>
    </citation>
    <scope>NUCLEOTIDE SEQUENCE [LARGE SCALE GENOMIC DNA]</scope>
    <source>
        <strain evidence="3 4">AJA010-31</strain>
    </source>
</reference>
<keyword evidence="4" id="KW-1185">Reference proteome</keyword>
<evidence type="ECO:0000256" key="2">
    <source>
        <dbReference type="SAM" id="SignalP"/>
    </source>
</evidence>
<organism evidence="3 4">
    <name type="scientific">Cyclotella atomus</name>
    <dbReference type="NCBI Taxonomy" id="382360"/>
    <lineage>
        <taxon>Eukaryota</taxon>
        <taxon>Sar</taxon>
        <taxon>Stramenopiles</taxon>
        <taxon>Ochrophyta</taxon>
        <taxon>Bacillariophyta</taxon>
        <taxon>Coscinodiscophyceae</taxon>
        <taxon>Thalassiosirophycidae</taxon>
        <taxon>Stephanodiscales</taxon>
        <taxon>Stephanodiscaceae</taxon>
        <taxon>Cyclotella</taxon>
    </lineage>
</organism>
<accession>A0ABD3PAL1</accession>
<evidence type="ECO:0000313" key="4">
    <source>
        <dbReference type="Proteomes" id="UP001530400"/>
    </source>
</evidence>
<dbReference type="Proteomes" id="UP001530400">
    <property type="component" value="Unassembled WGS sequence"/>
</dbReference>